<feature type="region of interest" description="Disordered" evidence="9">
    <location>
        <begin position="1"/>
        <end position="25"/>
    </location>
</feature>
<dbReference type="STRING" id="1447875.A0A2B7YDE6"/>
<evidence type="ECO:0000256" key="4">
    <source>
        <dbReference type="ARBA" id="ARBA00022833"/>
    </source>
</evidence>
<dbReference type="InterPro" id="IPR015318">
    <property type="entry name" value="Znf_GAGA-bd_fac"/>
</dbReference>
<sequence length="582" mass="64857">MAQKRKAVSESQRQPKRLQKAAPSECSDIVDNDVLSDVESQSSYCLSHVDQQETPLTPFSPASSRYPSDRKTHLCPYEGCLKAFNRPARLAEHLRSHTNERIFNCTYEGCDKTFLRASHLSHHVKSAHTAIRDYVCDREGCGKTFVTGSRLRRHLAAHEGRDKYRCTEYPPCNETFRKHSTLQKHIMTAHLNKKPFPCPHIDPVTGKQCAQAFDTAGHLRAHEGRLHGGARFTCAECTTATNSSNNDNTPTTTTTTTSGTTNLQQQRQHAIFPTYALLQAHMKSIHPPTCPECSLTCSSSRDLRRHLEITHGTIPLKDRKVHPCHYPDCNRNFTKRGNLNVHIKTVHEGEKRFICGETDLSNSKKVEGWNPQEHGCGKRYGSKLALEEHVRTAHLGLKNARAERREMLGLDDVAGGARNNNNNKHGQSATTPSNLAMLTGEGYAEESGRHIPCLLEQCAHRFHRDYDLWLHMAAKHGLEENDIQILFMQRAMQGGEQSFDVDFDSMHGYGYGYGYASGVGADAGVGIGARDDIDDTRDVKDLFGDEQMVVGNTADYDVSAGAHGGDTDMALIDPVLAFTEEH</sequence>
<evidence type="ECO:0000256" key="9">
    <source>
        <dbReference type="SAM" id="MobiDB-lite"/>
    </source>
</evidence>
<dbReference type="PROSITE" id="PS50157">
    <property type="entry name" value="ZINC_FINGER_C2H2_2"/>
    <property type="match status" value="6"/>
</dbReference>
<dbReference type="Proteomes" id="UP000223968">
    <property type="component" value="Unassembled WGS sequence"/>
</dbReference>
<keyword evidence="12" id="KW-1185">Reference proteome</keyword>
<evidence type="ECO:0000256" key="7">
    <source>
        <dbReference type="ARBA" id="ARBA00023242"/>
    </source>
</evidence>
<dbReference type="AlphaFoldDB" id="A0A2B7YDE6"/>
<dbReference type="Pfam" id="PF09237">
    <property type="entry name" value="GAGA"/>
    <property type="match status" value="1"/>
</dbReference>
<dbReference type="Pfam" id="PF00096">
    <property type="entry name" value="zf-C2H2"/>
    <property type="match status" value="2"/>
</dbReference>
<keyword evidence="4" id="KW-0862">Zinc</keyword>
<dbReference type="PANTHER" id="PTHR46179:SF13">
    <property type="entry name" value="C2H2-TYPE DOMAIN-CONTAINING PROTEIN"/>
    <property type="match status" value="1"/>
</dbReference>
<dbReference type="GO" id="GO:0008270">
    <property type="term" value="F:zinc ion binding"/>
    <property type="evidence" value="ECO:0007669"/>
    <property type="project" value="UniProtKB-KW"/>
</dbReference>
<feature type="region of interest" description="Disordered" evidence="9">
    <location>
        <begin position="243"/>
        <end position="262"/>
    </location>
</feature>
<feature type="region of interest" description="Disordered" evidence="9">
    <location>
        <begin position="413"/>
        <end position="434"/>
    </location>
</feature>
<evidence type="ECO:0000313" key="12">
    <source>
        <dbReference type="Proteomes" id="UP000223968"/>
    </source>
</evidence>
<evidence type="ECO:0000256" key="1">
    <source>
        <dbReference type="ARBA" id="ARBA00004123"/>
    </source>
</evidence>
<keyword evidence="6" id="KW-0804">Transcription</keyword>
<accession>A0A2B7YDE6</accession>
<protein>
    <recommendedName>
        <fullName evidence="10">C2H2-type domain-containing protein</fullName>
    </recommendedName>
</protein>
<dbReference type="InterPro" id="IPR051061">
    <property type="entry name" value="Zinc_finger_trans_reg"/>
</dbReference>
<name>A0A2B7YDE6_9EURO</name>
<feature type="domain" description="C2H2-type" evidence="10">
    <location>
        <begin position="196"/>
        <end position="232"/>
    </location>
</feature>
<dbReference type="EMBL" id="PDNB01000003">
    <property type="protein sequence ID" value="PGH18627.1"/>
    <property type="molecule type" value="Genomic_DNA"/>
</dbReference>
<evidence type="ECO:0000256" key="5">
    <source>
        <dbReference type="ARBA" id="ARBA00023015"/>
    </source>
</evidence>
<dbReference type="PROSITE" id="PS00028">
    <property type="entry name" value="ZINC_FINGER_C2H2_1"/>
    <property type="match status" value="5"/>
</dbReference>
<dbReference type="SUPFAM" id="SSF57667">
    <property type="entry name" value="beta-beta-alpha zinc fingers"/>
    <property type="match status" value="3"/>
</dbReference>
<keyword evidence="7" id="KW-0539">Nucleus</keyword>
<dbReference type="GO" id="GO:0006357">
    <property type="term" value="P:regulation of transcription by RNA polymerase II"/>
    <property type="evidence" value="ECO:0007669"/>
    <property type="project" value="TreeGrafter"/>
</dbReference>
<evidence type="ECO:0000256" key="2">
    <source>
        <dbReference type="ARBA" id="ARBA00022723"/>
    </source>
</evidence>
<evidence type="ECO:0000313" key="11">
    <source>
        <dbReference type="EMBL" id="PGH18627.1"/>
    </source>
</evidence>
<proteinExistence type="predicted"/>
<evidence type="ECO:0000256" key="6">
    <source>
        <dbReference type="ARBA" id="ARBA00023163"/>
    </source>
</evidence>
<keyword evidence="3 8" id="KW-0863">Zinc-finger</keyword>
<evidence type="ECO:0000256" key="8">
    <source>
        <dbReference type="PROSITE-ProRule" id="PRU00042"/>
    </source>
</evidence>
<dbReference type="Gene3D" id="3.30.160.60">
    <property type="entry name" value="Classic Zinc Finger"/>
    <property type="match status" value="5"/>
</dbReference>
<dbReference type="InterPro" id="IPR036236">
    <property type="entry name" value="Znf_C2H2_sf"/>
</dbReference>
<keyword evidence="5" id="KW-0805">Transcription regulation</keyword>
<dbReference type="InterPro" id="IPR013087">
    <property type="entry name" value="Znf_C2H2_type"/>
</dbReference>
<organism evidence="11 12">
    <name type="scientific">Helicocarpus griseus UAMH5409</name>
    <dbReference type="NCBI Taxonomy" id="1447875"/>
    <lineage>
        <taxon>Eukaryota</taxon>
        <taxon>Fungi</taxon>
        <taxon>Dikarya</taxon>
        <taxon>Ascomycota</taxon>
        <taxon>Pezizomycotina</taxon>
        <taxon>Eurotiomycetes</taxon>
        <taxon>Eurotiomycetidae</taxon>
        <taxon>Onygenales</taxon>
        <taxon>Ajellomycetaceae</taxon>
        <taxon>Helicocarpus</taxon>
    </lineage>
</organism>
<keyword evidence="2" id="KW-0479">Metal-binding</keyword>
<gene>
    <name evidence="11" type="ORF">AJ79_00406</name>
</gene>
<comment type="subcellular location">
    <subcellularLocation>
        <location evidence="1">Nucleus</location>
    </subcellularLocation>
</comment>
<comment type="caution">
    <text evidence="11">The sequence shown here is derived from an EMBL/GenBank/DDBJ whole genome shotgun (WGS) entry which is preliminary data.</text>
</comment>
<feature type="domain" description="C2H2-type" evidence="10">
    <location>
        <begin position="164"/>
        <end position="195"/>
    </location>
</feature>
<dbReference type="OrthoDB" id="4748970at2759"/>
<dbReference type="PANTHER" id="PTHR46179">
    <property type="entry name" value="ZINC FINGER PROTEIN"/>
    <property type="match status" value="1"/>
</dbReference>
<evidence type="ECO:0000256" key="3">
    <source>
        <dbReference type="ARBA" id="ARBA00022771"/>
    </source>
</evidence>
<reference evidence="11 12" key="1">
    <citation type="submission" date="2017-10" db="EMBL/GenBank/DDBJ databases">
        <title>Comparative genomics in systemic dimorphic fungi from Ajellomycetaceae.</title>
        <authorList>
            <person name="Munoz J.F."/>
            <person name="Mcewen J.G."/>
            <person name="Clay O.K."/>
            <person name="Cuomo C.A."/>
        </authorList>
    </citation>
    <scope>NUCLEOTIDE SEQUENCE [LARGE SCALE GENOMIC DNA]</scope>
    <source>
        <strain evidence="11 12">UAMH5409</strain>
    </source>
</reference>
<feature type="domain" description="C2H2-type" evidence="10">
    <location>
        <begin position="73"/>
        <end position="102"/>
    </location>
</feature>
<feature type="domain" description="C2H2-type" evidence="10">
    <location>
        <begin position="322"/>
        <end position="352"/>
    </location>
</feature>
<feature type="domain" description="C2H2-type" evidence="10">
    <location>
        <begin position="134"/>
        <end position="163"/>
    </location>
</feature>
<feature type="compositionally biased region" description="Polar residues" evidence="9">
    <location>
        <begin position="418"/>
        <end position="434"/>
    </location>
</feature>
<feature type="domain" description="C2H2-type" evidence="10">
    <location>
        <begin position="103"/>
        <end position="133"/>
    </location>
</feature>
<dbReference type="GO" id="GO:0005634">
    <property type="term" value="C:nucleus"/>
    <property type="evidence" value="ECO:0007669"/>
    <property type="project" value="UniProtKB-SubCell"/>
</dbReference>
<dbReference type="SMART" id="SM00355">
    <property type="entry name" value="ZnF_C2H2"/>
    <property type="match status" value="9"/>
</dbReference>
<evidence type="ECO:0000259" key="10">
    <source>
        <dbReference type="PROSITE" id="PS50157"/>
    </source>
</evidence>